<dbReference type="PANTHER" id="PTHR38248">
    <property type="entry name" value="FUNK1 6"/>
    <property type="match status" value="1"/>
</dbReference>
<proteinExistence type="predicted"/>
<dbReference type="EMBL" id="LR026987">
    <property type="protein sequence ID" value="VCU41406.1"/>
    <property type="molecule type" value="Genomic_DNA"/>
</dbReference>
<dbReference type="InterPro" id="IPR040976">
    <property type="entry name" value="Pkinase_fungal"/>
</dbReference>
<dbReference type="SUPFAM" id="SSF56112">
    <property type="entry name" value="Protein kinase-like (PK-like)"/>
    <property type="match status" value="1"/>
</dbReference>
<dbReference type="PANTHER" id="PTHR38248:SF2">
    <property type="entry name" value="FUNK1 11"/>
    <property type="match status" value="1"/>
</dbReference>
<dbReference type="AlphaFoldDB" id="A0A9X9PSP0"/>
<evidence type="ECO:0000313" key="3">
    <source>
        <dbReference type="Proteomes" id="UP000324639"/>
    </source>
</evidence>
<dbReference type="InterPro" id="IPR011009">
    <property type="entry name" value="Kinase-like_dom_sf"/>
</dbReference>
<sequence length="139" mass="16579">MASFREEIKGKKQRERITGTLKYMALELLEAIDDNDYTLKQTYRHDLESFFYVLIVGCMSYCREEAPTHLQNWYLANTTFCFKLKQSDVIYEFEKQILNYFTPTFECLQELARVFAKYSLEMNRSDTGHRKIQTCCMSL</sequence>
<dbReference type="Proteomes" id="UP000324639">
    <property type="component" value="Chromosome Bgt_-04"/>
</dbReference>
<organism evidence="2 3">
    <name type="scientific">Blumeria graminis f. sp. tritici</name>
    <dbReference type="NCBI Taxonomy" id="62690"/>
    <lineage>
        <taxon>Eukaryota</taxon>
        <taxon>Fungi</taxon>
        <taxon>Dikarya</taxon>
        <taxon>Ascomycota</taxon>
        <taxon>Pezizomycotina</taxon>
        <taxon>Leotiomycetes</taxon>
        <taxon>Erysiphales</taxon>
        <taxon>Erysiphaceae</taxon>
        <taxon>Blumeria</taxon>
    </lineage>
</organism>
<feature type="domain" description="Fungal-type protein kinase" evidence="1">
    <location>
        <begin position="9"/>
        <end position="58"/>
    </location>
</feature>
<keyword evidence="3" id="KW-1185">Reference proteome</keyword>
<name>A0A9X9PSP0_BLUGR</name>
<reference evidence="2 3" key="1">
    <citation type="submission" date="2018-08" db="EMBL/GenBank/DDBJ databases">
        <authorList>
            <person name="Muller C M."/>
        </authorList>
    </citation>
    <scope>NUCLEOTIDE SEQUENCE [LARGE SCALE GENOMIC DNA]</scope>
</reference>
<dbReference type="Pfam" id="PF17667">
    <property type="entry name" value="Pkinase_fungal"/>
    <property type="match status" value="1"/>
</dbReference>
<protein>
    <submittedName>
        <fullName evidence="2">Bgt-50691</fullName>
    </submittedName>
</protein>
<gene>
    <name evidence="2" type="ORF">BGT96224V316_LOCUS2645</name>
</gene>
<evidence type="ECO:0000259" key="1">
    <source>
        <dbReference type="Pfam" id="PF17667"/>
    </source>
</evidence>
<accession>A0A9X9PSP0</accession>
<evidence type="ECO:0000313" key="2">
    <source>
        <dbReference type="EMBL" id="VCU41406.1"/>
    </source>
</evidence>